<dbReference type="Pfam" id="PF04149">
    <property type="entry name" value="DUF397"/>
    <property type="match status" value="1"/>
</dbReference>
<dbReference type="EMBL" id="JABVED010000002">
    <property type="protein sequence ID" value="MBC6446465.1"/>
    <property type="molecule type" value="Genomic_DNA"/>
</dbReference>
<comment type="caution">
    <text evidence="3">The sequence shown here is derived from an EMBL/GenBank/DDBJ whole genome shotgun (WGS) entry which is preliminary data.</text>
</comment>
<dbReference type="InterPro" id="IPR007278">
    <property type="entry name" value="DUF397"/>
</dbReference>
<evidence type="ECO:0000313" key="3">
    <source>
        <dbReference type="EMBL" id="MBC6446465.1"/>
    </source>
</evidence>
<evidence type="ECO:0000313" key="4">
    <source>
        <dbReference type="Proteomes" id="UP000734823"/>
    </source>
</evidence>
<feature type="region of interest" description="Disordered" evidence="1">
    <location>
        <begin position="1"/>
        <end position="38"/>
    </location>
</feature>
<accession>A0ABR7L1A5</accession>
<gene>
    <name evidence="3" type="ORF">GPZ80_04660</name>
</gene>
<protein>
    <submittedName>
        <fullName evidence="3">DUF397 domain-containing protein</fullName>
    </submittedName>
</protein>
<evidence type="ECO:0000259" key="2">
    <source>
        <dbReference type="Pfam" id="PF04149"/>
    </source>
</evidence>
<name>A0ABR7L1A5_9PSEU</name>
<feature type="domain" description="DUF397" evidence="2">
    <location>
        <begin position="28"/>
        <end position="79"/>
    </location>
</feature>
<sequence>MRDNLEGSSPRWRTSTTGRKAAGMTQGGWRKSSFSSGGETDCVEVSLGVEHARVRDSKNADGPVLTVTPAAWGALVGAVDLINN</sequence>
<keyword evidence="4" id="KW-1185">Reference proteome</keyword>
<evidence type="ECO:0000256" key="1">
    <source>
        <dbReference type="SAM" id="MobiDB-lite"/>
    </source>
</evidence>
<dbReference type="Proteomes" id="UP000734823">
    <property type="component" value="Unassembled WGS sequence"/>
</dbReference>
<organism evidence="3 4">
    <name type="scientific">Actinokineospora xionganensis</name>
    <dbReference type="NCBI Taxonomy" id="2684470"/>
    <lineage>
        <taxon>Bacteria</taxon>
        <taxon>Bacillati</taxon>
        <taxon>Actinomycetota</taxon>
        <taxon>Actinomycetes</taxon>
        <taxon>Pseudonocardiales</taxon>
        <taxon>Pseudonocardiaceae</taxon>
        <taxon>Actinokineospora</taxon>
    </lineage>
</organism>
<reference evidence="3 4" key="1">
    <citation type="submission" date="2020-06" db="EMBL/GenBank/DDBJ databases">
        <title>Actinokineospora xiongansis sp. nov., isolated from soil of Baiyangdian.</title>
        <authorList>
            <person name="Zhang X."/>
        </authorList>
    </citation>
    <scope>NUCLEOTIDE SEQUENCE [LARGE SCALE GENOMIC DNA]</scope>
    <source>
        <strain evidence="3 4">HBU206404</strain>
    </source>
</reference>
<proteinExistence type="predicted"/>